<feature type="binding site" evidence="4">
    <location>
        <position position="296"/>
    </location>
    <ligand>
        <name>FAD</name>
        <dbReference type="ChEBI" id="CHEBI:57692"/>
    </ligand>
</feature>
<evidence type="ECO:0000256" key="4">
    <source>
        <dbReference type="PIRSR" id="PIRSR000350-3"/>
    </source>
</evidence>
<keyword evidence="4" id="KW-0547">Nucleotide-binding</keyword>
<evidence type="ECO:0000256" key="1">
    <source>
        <dbReference type="ARBA" id="ARBA00007532"/>
    </source>
</evidence>
<gene>
    <name evidence="8" type="ORF">SAMN04488107_1902</name>
</gene>
<feature type="binding site" evidence="4">
    <location>
        <position position="197"/>
    </location>
    <ligand>
        <name>NAD(+)</name>
        <dbReference type="ChEBI" id="CHEBI:57540"/>
    </ligand>
</feature>
<comment type="cofactor">
    <cofactor evidence="4">
        <name>FAD</name>
        <dbReference type="ChEBI" id="CHEBI:57692"/>
    </cofactor>
    <text evidence="4">Binds 1 FAD per subunit.</text>
</comment>
<evidence type="ECO:0000313" key="9">
    <source>
        <dbReference type="Proteomes" id="UP000198386"/>
    </source>
</evidence>
<evidence type="ECO:0000313" key="8">
    <source>
        <dbReference type="EMBL" id="SNS25275.1"/>
    </source>
</evidence>
<name>A0A239CYH8_9ACTN</name>
<keyword evidence="3 4" id="KW-0274">FAD</keyword>
<dbReference type="Proteomes" id="UP000198386">
    <property type="component" value="Unassembled WGS sequence"/>
</dbReference>
<feature type="binding site" evidence="4">
    <location>
        <position position="261"/>
    </location>
    <ligand>
        <name>NAD(+)</name>
        <dbReference type="ChEBI" id="CHEBI:57540"/>
    </ligand>
</feature>
<feature type="binding site" evidence="4">
    <location>
        <begin position="136"/>
        <end position="138"/>
    </location>
    <ligand>
        <name>FAD</name>
        <dbReference type="ChEBI" id="CHEBI:57692"/>
    </ligand>
</feature>
<sequence>MDYDVIVLGGGAPGEHCAARLAEGGKRVAVVERERVGGECSYWACIPSKTLLRPGEALAAARRAPGAAQAVTGPLDTAAALAWRDFMVSDYDDSGAVKWAEGEGIDVLRGHGRLAGHGRVTVAGHTHTAEHVVVATGSDPFVPPVPGLRELPGFWTSREATGMTAVPRHLLVLGGGPVGVEMAQAVTRLGGSASIVEGMDHLLSREPRPLGTALGTALAADGVGLHLGRMASAARYADGEFVLELSGGELLRGDRLLVATGRRPRVHDIGLETVGLEELRLDTRCNAREGLWAVGDVMTPWPLTHVGKYQARVVASNILGRPRTVDYSAVPRVTYTDPEAAAVGAADGPVTVTVPLSQVARTATYTRSYDTEPGFLTLVSDGTRLTGAYALGPAAGEWLQQATLAVRARVPLEVLEDVIQPFPTFSEAFLEALLRLRAAAGRG</sequence>
<evidence type="ECO:0000256" key="3">
    <source>
        <dbReference type="ARBA" id="ARBA00022827"/>
    </source>
</evidence>
<dbReference type="InterPro" id="IPR004099">
    <property type="entry name" value="Pyr_nucl-diS_OxRdtase_dimer"/>
</dbReference>
<reference evidence="9" key="1">
    <citation type="submission" date="2017-06" db="EMBL/GenBank/DDBJ databases">
        <authorList>
            <person name="Varghese N."/>
            <person name="Submissions S."/>
        </authorList>
    </citation>
    <scope>NUCLEOTIDE SEQUENCE [LARGE SCALE GENOMIC DNA]</scope>
    <source>
        <strain evidence="9">DSM 45423</strain>
    </source>
</reference>
<evidence type="ECO:0000256" key="5">
    <source>
        <dbReference type="PIRSR" id="PIRSR000350-4"/>
    </source>
</evidence>
<feature type="domain" description="Pyridine nucleotide-disulphide oxidoreductase dimerisation" evidence="6">
    <location>
        <begin position="330"/>
        <end position="432"/>
    </location>
</feature>
<proteinExistence type="inferred from homology"/>
<dbReference type="Pfam" id="PF02852">
    <property type="entry name" value="Pyr_redox_dim"/>
    <property type="match status" value="1"/>
</dbReference>
<dbReference type="InterPro" id="IPR001100">
    <property type="entry name" value="Pyr_nuc-diS_OxRdtase"/>
</dbReference>
<dbReference type="Pfam" id="PF07992">
    <property type="entry name" value="Pyr_redox_2"/>
    <property type="match status" value="1"/>
</dbReference>
<feature type="domain" description="FAD/NAD(P)-binding" evidence="7">
    <location>
        <begin position="3"/>
        <end position="308"/>
    </location>
</feature>
<feature type="binding site" evidence="4">
    <location>
        <begin position="174"/>
        <end position="181"/>
    </location>
    <ligand>
        <name>NAD(+)</name>
        <dbReference type="ChEBI" id="CHEBI:57540"/>
    </ligand>
</feature>
<evidence type="ECO:0000259" key="6">
    <source>
        <dbReference type="Pfam" id="PF02852"/>
    </source>
</evidence>
<evidence type="ECO:0000256" key="2">
    <source>
        <dbReference type="ARBA" id="ARBA00022630"/>
    </source>
</evidence>
<keyword evidence="2" id="KW-0285">Flavoprotein</keyword>
<dbReference type="OrthoDB" id="4678789at2"/>
<dbReference type="PIRSF" id="PIRSF000350">
    <property type="entry name" value="Mercury_reductase_MerA"/>
    <property type="match status" value="1"/>
</dbReference>
<dbReference type="PANTHER" id="PTHR43014:SF2">
    <property type="entry name" value="MERCURIC REDUCTASE"/>
    <property type="match status" value="1"/>
</dbReference>
<dbReference type="SUPFAM" id="SSF51905">
    <property type="entry name" value="FAD/NAD(P)-binding domain"/>
    <property type="match status" value="1"/>
</dbReference>
<comment type="similarity">
    <text evidence="1">Belongs to the class-I pyridine nucleotide-disulfide oxidoreductase family.</text>
</comment>
<dbReference type="Gene3D" id="3.30.390.30">
    <property type="match status" value="1"/>
</dbReference>
<protein>
    <submittedName>
        <fullName evidence="8">Pyruvate/2-oxoglutarate dehydrogenase complex, dihydrolipoamide dehydrogenase (E3) component</fullName>
    </submittedName>
</protein>
<dbReference type="GO" id="GO:0050660">
    <property type="term" value="F:flavin adenine dinucleotide binding"/>
    <property type="evidence" value="ECO:0007669"/>
    <property type="project" value="TreeGrafter"/>
</dbReference>
<keyword evidence="4" id="KW-0520">NAD</keyword>
<dbReference type="InterPro" id="IPR016156">
    <property type="entry name" value="FAD/NAD-linked_Rdtase_dimer_sf"/>
</dbReference>
<dbReference type="InterPro" id="IPR023753">
    <property type="entry name" value="FAD/NAD-binding_dom"/>
</dbReference>
<dbReference type="RefSeq" id="WP_089403641.1">
    <property type="nucleotide sequence ID" value="NZ_FZOH01000003.1"/>
</dbReference>
<feature type="binding site" evidence="4">
    <location>
        <position position="49"/>
    </location>
    <ligand>
        <name>FAD</name>
        <dbReference type="ChEBI" id="CHEBI:57692"/>
    </ligand>
</feature>
<dbReference type="Gene3D" id="3.50.50.60">
    <property type="entry name" value="FAD/NAD(P)-binding domain"/>
    <property type="match status" value="2"/>
</dbReference>
<dbReference type="EMBL" id="FZOH01000003">
    <property type="protein sequence ID" value="SNS25275.1"/>
    <property type="molecule type" value="Genomic_DNA"/>
</dbReference>
<feature type="disulfide bond" description="Redox-active" evidence="5">
    <location>
        <begin position="40"/>
        <end position="45"/>
    </location>
</feature>
<feature type="binding site" evidence="4">
    <location>
        <position position="112"/>
    </location>
    <ligand>
        <name>FAD</name>
        <dbReference type="ChEBI" id="CHEBI:57692"/>
    </ligand>
</feature>
<dbReference type="PANTHER" id="PTHR43014">
    <property type="entry name" value="MERCURIC REDUCTASE"/>
    <property type="match status" value="1"/>
</dbReference>
<dbReference type="PRINTS" id="PR00411">
    <property type="entry name" value="PNDRDTASEI"/>
</dbReference>
<dbReference type="AlphaFoldDB" id="A0A239CYH8"/>
<dbReference type="SUPFAM" id="SSF55424">
    <property type="entry name" value="FAD/NAD-linked reductases, dimerisation (C-terminal) domain"/>
    <property type="match status" value="1"/>
</dbReference>
<dbReference type="PRINTS" id="PR00368">
    <property type="entry name" value="FADPNR"/>
</dbReference>
<keyword evidence="8" id="KW-0670">Pyruvate</keyword>
<organism evidence="8 9">
    <name type="scientific">Geodermatophilus saharensis</name>
    <dbReference type="NCBI Taxonomy" id="1137994"/>
    <lineage>
        <taxon>Bacteria</taxon>
        <taxon>Bacillati</taxon>
        <taxon>Actinomycetota</taxon>
        <taxon>Actinomycetes</taxon>
        <taxon>Geodermatophilales</taxon>
        <taxon>Geodermatophilaceae</taxon>
        <taxon>Geodermatophilus</taxon>
    </lineage>
</organism>
<dbReference type="InterPro" id="IPR036188">
    <property type="entry name" value="FAD/NAD-bd_sf"/>
</dbReference>
<accession>A0A239CYH8</accession>
<dbReference type="GO" id="GO:0003955">
    <property type="term" value="F:NAD(P)H dehydrogenase (quinone) activity"/>
    <property type="evidence" value="ECO:0007669"/>
    <property type="project" value="TreeGrafter"/>
</dbReference>
<keyword evidence="9" id="KW-1185">Reference proteome</keyword>
<evidence type="ECO:0000259" key="7">
    <source>
        <dbReference type="Pfam" id="PF07992"/>
    </source>
</evidence>